<dbReference type="STRING" id="501024.RTCCBAU85039_0835"/>
<reference evidence="3" key="3">
    <citation type="submission" date="2016-10" db="EMBL/GenBank/DDBJ databases">
        <authorList>
            <person name="Wibberg D."/>
        </authorList>
    </citation>
    <scope>NUCLEOTIDE SEQUENCE [LARGE SCALE GENOMIC DNA]</scope>
</reference>
<sequence>MPVSYPYGVTDFADKLNVLSVVWDIQRNDELSGSGDGRVWQAELAPPLWIGTVALQRGGNDAMKQVAALMRKLHGSQEALFLYDPLSKYPQSDPAGALLGASNVQVNSVAADRANLSLKGLPAGYVLTLGDKMQITYGSSPTRYAFLEVSETVTASEAGVAPLFGVFPHVPAGVGINANVGLLKPACKCIIMPGSHNPGTGGAMGTEGATFRVVQKK</sequence>
<gene>
    <name evidence="1" type="ORF">RTCCBAU85039_0835</name>
    <name evidence="2" type="ORF">SAMN05216228_100214</name>
</gene>
<protein>
    <submittedName>
        <fullName evidence="1">Uncharacterized protein</fullName>
    </submittedName>
</protein>
<organism evidence="1 3">
    <name type="scientific">Rhizobium tibeticum</name>
    <dbReference type="NCBI Taxonomy" id="501024"/>
    <lineage>
        <taxon>Bacteria</taxon>
        <taxon>Pseudomonadati</taxon>
        <taxon>Pseudomonadota</taxon>
        <taxon>Alphaproteobacteria</taxon>
        <taxon>Hyphomicrobiales</taxon>
        <taxon>Rhizobiaceae</taxon>
        <taxon>Rhizobium/Agrobacterium group</taxon>
        <taxon>Rhizobium</taxon>
    </lineage>
</organism>
<dbReference type="OrthoDB" id="8265479at2"/>
<dbReference type="Proteomes" id="UP000198939">
    <property type="component" value="Unassembled WGS sequence"/>
</dbReference>
<reference evidence="2 4" key="1">
    <citation type="submission" date="2016-10" db="EMBL/GenBank/DDBJ databases">
        <authorList>
            <person name="Varghese N."/>
            <person name="Submissions S."/>
        </authorList>
    </citation>
    <scope>NUCLEOTIDE SEQUENCE [LARGE SCALE GENOMIC DNA]</scope>
    <source>
        <strain evidence="2 4">CGMCC 1.7071</strain>
    </source>
</reference>
<keyword evidence="4" id="KW-1185">Reference proteome</keyword>
<name>A0A1H8DFD0_9HYPH</name>
<dbReference type="AlphaFoldDB" id="A0A1H8DFD0"/>
<accession>A0A1H8DFD0</accession>
<reference evidence="1" key="2">
    <citation type="submission" date="2016-10" db="EMBL/GenBank/DDBJ databases">
        <authorList>
            <person name="de Groot N.N."/>
        </authorList>
    </citation>
    <scope>NUCLEOTIDE SEQUENCE [LARGE SCALE GENOMIC DNA]</scope>
    <source>
        <strain evidence="1">CCBAU85039</strain>
    </source>
</reference>
<dbReference type="RefSeq" id="WP_072371168.1">
    <property type="nucleotide sequence ID" value="NZ_FNXB01000004.1"/>
</dbReference>
<evidence type="ECO:0000313" key="1">
    <source>
        <dbReference type="EMBL" id="SEH51365.1"/>
    </source>
</evidence>
<proteinExistence type="predicted"/>
<evidence type="ECO:0000313" key="3">
    <source>
        <dbReference type="Proteomes" id="UP000183063"/>
    </source>
</evidence>
<evidence type="ECO:0000313" key="4">
    <source>
        <dbReference type="Proteomes" id="UP000198939"/>
    </source>
</evidence>
<evidence type="ECO:0000313" key="2">
    <source>
        <dbReference type="EMBL" id="SEN05217.1"/>
    </source>
</evidence>
<dbReference type="EMBL" id="FNXB01000004">
    <property type="protein sequence ID" value="SEH51365.1"/>
    <property type="molecule type" value="Genomic_DNA"/>
</dbReference>
<dbReference type="EMBL" id="FOCV01000002">
    <property type="protein sequence ID" value="SEN05217.1"/>
    <property type="molecule type" value="Genomic_DNA"/>
</dbReference>
<dbReference type="Proteomes" id="UP000183063">
    <property type="component" value="Unassembled WGS sequence"/>
</dbReference>